<evidence type="ECO:0000256" key="1">
    <source>
        <dbReference type="SAM" id="MobiDB-lite"/>
    </source>
</evidence>
<feature type="compositionally biased region" description="Acidic residues" evidence="1">
    <location>
        <begin position="1"/>
        <end position="20"/>
    </location>
</feature>
<organism evidence="2 3">
    <name type="scientific">Arthrobotrys conoides</name>
    <dbReference type="NCBI Taxonomy" id="74498"/>
    <lineage>
        <taxon>Eukaryota</taxon>
        <taxon>Fungi</taxon>
        <taxon>Dikarya</taxon>
        <taxon>Ascomycota</taxon>
        <taxon>Pezizomycotina</taxon>
        <taxon>Orbiliomycetes</taxon>
        <taxon>Orbiliales</taxon>
        <taxon>Orbiliaceae</taxon>
        <taxon>Arthrobotrys</taxon>
    </lineage>
</organism>
<evidence type="ECO:0000313" key="3">
    <source>
        <dbReference type="Proteomes" id="UP001307849"/>
    </source>
</evidence>
<protein>
    <submittedName>
        <fullName evidence="2">Uncharacterized protein</fullName>
    </submittedName>
</protein>
<accession>A0AAN8N9Z8</accession>
<reference evidence="2 3" key="1">
    <citation type="submission" date="2019-10" db="EMBL/GenBank/DDBJ databases">
        <authorList>
            <person name="Palmer J.M."/>
        </authorList>
    </citation>
    <scope>NUCLEOTIDE SEQUENCE [LARGE SCALE GENOMIC DNA]</scope>
    <source>
        <strain evidence="2 3">TWF506</strain>
    </source>
</reference>
<comment type="caution">
    <text evidence="2">The sequence shown here is derived from an EMBL/GenBank/DDBJ whole genome shotgun (WGS) entry which is preliminary data.</text>
</comment>
<keyword evidence="3" id="KW-1185">Reference proteome</keyword>
<dbReference type="Proteomes" id="UP001307849">
    <property type="component" value="Unassembled WGS sequence"/>
</dbReference>
<sequence length="107" mass="11691">MAVIDDDDDDDDDDYNEEIPAENVDGRKGSGREVSEAVPEIVGRQAMRGREFDRWPLPCTQNVTKGVEKCQDSGTKTIRAVGSVVMRITAGMRPAMEGDMVEMGGGR</sequence>
<gene>
    <name evidence="2" type="ORF">TWF506_011110</name>
</gene>
<name>A0AAN8N9Z8_9PEZI</name>
<proteinExistence type="predicted"/>
<dbReference type="EMBL" id="JAVHJM010000009">
    <property type="protein sequence ID" value="KAK6506189.1"/>
    <property type="molecule type" value="Genomic_DNA"/>
</dbReference>
<feature type="region of interest" description="Disordered" evidence="1">
    <location>
        <begin position="1"/>
        <end position="36"/>
    </location>
</feature>
<feature type="compositionally biased region" description="Basic and acidic residues" evidence="1">
    <location>
        <begin position="24"/>
        <end position="35"/>
    </location>
</feature>
<evidence type="ECO:0000313" key="2">
    <source>
        <dbReference type="EMBL" id="KAK6506189.1"/>
    </source>
</evidence>
<dbReference type="AlphaFoldDB" id="A0AAN8N9Z8"/>